<protein>
    <submittedName>
        <fullName evidence="1">Uncharacterized protein</fullName>
    </submittedName>
</protein>
<reference evidence="1" key="2">
    <citation type="journal article" date="2015" name="Data Brief">
        <title>Shoot transcriptome of the giant reed, Arundo donax.</title>
        <authorList>
            <person name="Barrero R.A."/>
            <person name="Guerrero F.D."/>
            <person name="Moolhuijzen P."/>
            <person name="Goolsby J.A."/>
            <person name="Tidwell J."/>
            <person name="Bellgard S.E."/>
            <person name="Bellgard M.I."/>
        </authorList>
    </citation>
    <scope>NUCLEOTIDE SEQUENCE</scope>
    <source>
        <tissue evidence="1">Shoot tissue taken approximately 20 cm above the soil surface</tissue>
    </source>
</reference>
<dbReference type="EMBL" id="GBRH01258599">
    <property type="protein sequence ID" value="JAD39296.1"/>
    <property type="molecule type" value="Transcribed_RNA"/>
</dbReference>
<reference evidence="1" key="1">
    <citation type="submission" date="2014-09" db="EMBL/GenBank/DDBJ databases">
        <authorList>
            <person name="Magalhaes I.L.F."/>
            <person name="Oliveira U."/>
            <person name="Santos F.R."/>
            <person name="Vidigal T.H.D.A."/>
            <person name="Brescovit A.D."/>
            <person name="Santos A.J."/>
        </authorList>
    </citation>
    <scope>NUCLEOTIDE SEQUENCE</scope>
    <source>
        <tissue evidence="1">Shoot tissue taken approximately 20 cm above the soil surface</tissue>
    </source>
</reference>
<organism evidence="1">
    <name type="scientific">Arundo donax</name>
    <name type="common">Giant reed</name>
    <name type="synonym">Donax arundinaceus</name>
    <dbReference type="NCBI Taxonomy" id="35708"/>
    <lineage>
        <taxon>Eukaryota</taxon>
        <taxon>Viridiplantae</taxon>
        <taxon>Streptophyta</taxon>
        <taxon>Embryophyta</taxon>
        <taxon>Tracheophyta</taxon>
        <taxon>Spermatophyta</taxon>
        <taxon>Magnoliopsida</taxon>
        <taxon>Liliopsida</taxon>
        <taxon>Poales</taxon>
        <taxon>Poaceae</taxon>
        <taxon>PACMAD clade</taxon>
        <taxon>Arundinoideae</taxon>
        <taxon>Arundineae</taxon>
        <taxon>Arundo</taxon>
    </lineage>
</organism>
<proteinExistence type="predicted"/>
<accession>A0A0A8ZKF9</accession>
<evidence type="ECO:0000313" key="1">
    <source>
        <dbReference type="EMBL" id="JAD39296.1"/>
    </source>
</evidence>
<sequence>MVVSFQFRCILTFLIQLDREFLKNR</sequence>
<name>A0A0A8ZKF9_ARUDO</name>
<dbReference type="AlphaFoldDB" id="A0A0A8ZKF9"/>